<sequence length="200" mass="22516">MGEKDSYERDLETQRVAPEEHQEKSRPAKKGGGILEFVVILLVAFALVFGFVRPFVMEAFYIPSESMVPTLEVGDRVFVNKFGYRFWEPEQGDIVVFRSVEGGEEDLIKRVVGVPGDRVAVRNGVLRVNGEPQEESYVNDGRPRDRSSYGPTRLSEGEVFAMGDNRGNSRDSRFFGPVPVENIEGEAFMVFWPPTHIGLL</sequence>
<evidence type="ECO:0000256" key="9">
    <source>
        <dbReference type="RuleBase" id="RU362042"/>
    </source>
</evidence>
<evidence type="ECO:0000313" key="12">
    <source>
        <dbReference type="EMBL" id="CAA9410287.1"/>
    </source>
</evidence>
<feature type="region of interest" description="Disordered" evidence="10">
    <location>
        <begin position="1"/>
        <end position="27"/>
    </location>
</feature>
<comment type="subcellular location">
    <subcellularLocation>
        <location evidence="2">Cell membrane</location>
        <topology evidence="2">Single-pass type II membrane protein</topology>
    </subcellularLocation>
    <subcellularLocation>
        <location evidence="9">Membrane</location>
        <topology evidence="9">Single-pass type II membrane protein</topology>
    </subcellularLocation>
</comment>
<evidence type="ECO:0000256" key="1">
    <source>
        <dbReference type="ARBA" id="ARBA00000677"/>
    </source>
</evidence>
<dbReference type="NCBIfam" id="TIGR02227">
    <property type="entry name" value="sigpep_I_bact"/>
    <property type="match status" value="1"/>
</dbReference>
<dbReference type="PROSITE" id="PS00760">
    <property type="entry name" value="SPASE_I_2"/>
    <property type="match status" value="1"/>
</dbReference>
<feature type="active site" evidence="7">
    <location>
        <position position="66"/>
    </location>
</feature>
<evidence type="ECO:0000256" key="3">
    <source>
        <dbReference type="ARBA" id="ARBA00009370"/>
    </source>
</evidence>
<keyword evidence="6 8" id="KW-0378">Hydrolase</keyword>
<proteinExistence type="inferred from homology"/>
<reference evidence="12" key="1">
    <citation type="submission" date="2020-02" db="EMBL/GenBank/DDBJ databases">
        <authorList>
            <person name="Meier V. D."/>
        </authorList>
    </citation>
    <scope>NUCLEOTIDE SEQUENCE</scope>
    <source>
        <strain evidence="12">AVDCRST_MAG78</strain>
    </source>
</reference>
<protein>
    <recommendedName>
        <fullName evidence="4 8">Signal peptidase I</fullName>
        <ecNumber evidence="4 8">3.4.21.89</ecNumber>
    </recommendedName>
</protein>
<feature type="compositionally biased region" description="Basic and acidic residues" evidence="10">
    <location>
        <begin position="1"/>
        <end position="26"/>
    </location>
</feature>
<dbReference type="AlphaFoldDB" id="A0A6J4PA65"/>
<dbReference type="EC" id="3.4.21.89" evidence="4 8"/>
<dbReference type="GO" id="GO:0006465">
    <property type="term" value="P:signal peptide processing"/>
    <property type="evidence" value="ECO:0007669"/>
    <property type="project" value="InterPro"/>
</dbReference>
<dbReference type="PANTHER" id="PTHR43390:SF1">
    <property type="entry name" value="CHLOROPLAST PROCESSING PEPTIDASE"/>
    <property type="match status" value="1"/>
</dbReference>
<dbReference type="CDD" id="cd06530">
    <property type="entry name" value="S26_SPase_I"/>
    <property type="match status" value="1"/>
</dbReference>
<evidence type="ECO:0000256" key="4">
    <source>
        <dbReference type="ARBA" id="ARBA00013208"/>
    </source>
</evidence>
<evidence type="ECO:0000256" key="2">
    <source>
        <dbReference type="ARBA" id="ARBA00004401"/>
    </source>
</evidence>
<comment type="catalytic activity">
    <reaction evidence="1 8">
        <text>Cleavage of hydrophobic, N-terminal signal or leader sequences from secreted and periplasmic proteins.</text>
        <dbReference type="EC" id="3.4.21.89"/>
    </reaction>
</comment>
<accession>A0A6J4PA65</accession>
<dbReference type="GO" id="GO:0009003">
    <property type="term" value="F:signal peptidase activity"/>
    <property type="evidence" value="ECO:0007669"/>
    <property type="project" value="UniProtKB-EC"/>
</dbReference>
<dbReference type="Pfam" id="PF10502">
    <property type="entry name" value="Peptidase_S26"/>
    <property type="match status" value="1"/>
</dbReference>
<evidence type="ECO:0000256" key="5">
    <source>
        <dbReference type="ARBA" id="ARBA00022670"/>
    </source>
</evidence>
<feature type="active site" evidence="7">
    <location>
        <position position="109"/>
    </location>
</feature>
<keyword evidence="8" id="KW-1133">Transmembrane helix</keyword>
<feature type="region of interest" description="Disordered" evidence="10">
    <location>
        <begin position="132"/>
        <end position="154"/>
    </location>
</feature>
<dbReference type="PANTHER" id="PTHR43390">
    <property type="entry name" value="SIGNAL PEPTIDASE I"/>
    <property type="match status" value="1"/>
</dbReference>
<gene>
    <name evidence="12" type="ORF">AVDCRST_MAG78-361</name>
</gene>
<name>A0A6J4PA65_9ACTN</name>
<evidence type="ECO:0000256" key="7">
    <source>
        <dbReference type="PIRSR" id="PIRSR600223-1"/>
    </source>
</evidence>
<feature type="transmembrane region" description="Helical" evidence="8">
    <location>
        <begin position="34"/>
        <end position="56"/>
    </location>
</feature>
<evidence type="ECO:0000256" key="8">
    <source>
        <dbReference type="RuleBase" id="RU003993"/>
    </source>
</evidence>
<dbReference type="PROSITE" id="PS00501">
    <property type="entry name" value="SPASE_I_1"/>
    <property type="match status" value="1"/>
</dbReference>
<keyword evidence="8" id="KW-0472">Membrane</keyword>
<dbReference type="Gene3D" id="2.10.109.10">
    <property type="entry name" value="Umud Fragment, subunit A"/>
    <property type="match status" value="1"/>
</dbReference>
<evidence type="ECO:0000259" key="11">
    <source>
        <dbReference type="Pfam" id="PF10502"/>
    </source>
</evidence>
<dbReference type="GO" id="GO:0005886">
    <property type="term" value="C:plasma membrane"/>
    <property type="evidence" value="ECO:0007669"/>
    <property type="project" value="UniProtKB-SubCell"/>
</dbReference>
<organism evidence="12">
    <name type="scientific">uncultured Rubrobacteraceae bacterium</name>
    <dbReference type="NCBI Taxonomy" id="349277"/>
    <lineage>
        <taxon>Bacteria</taxon>
        <taxon>Bacillati</taxon>
        <taxon>Actinomycetota</taxon>
        <taxon>Rubrobacteria</taxon>
        <taxon>Rubrobacterales</taxon>
        <taxon>Rubrobacteraceae</taxon>
        <taxon>environmental samples</taxon>
    </lineage>
</organism>
<evidence type="ECO:0000256" key="10">
    <source>
        <dbReference type="SAM" id="MobiDB-lite"/>
    </source>
</evidence>
<dbReference type="GO" id="GO:0004252">
    <property type="term" value="F:serine-type endopeptidase activity"/>
    <property type="evidence" value="ECO:0007669"/>
    <property type="project" value="InterPro"/>
</dbReference>
<evidence type="ECO:0000256" key="6">
    <source>
        <dbReference type="ARBA" id="ARBA00022801"/>
    </source>
</evidence>
<dbReference type="InterPro" id="IPR000223">
    <property type="entry name" value="Pept_S26A_signal_pept_1"/>
</dbReference>
<dbReference type="InterPro" id="IPR019757">
    <property type="entry name" value="Pept_S26A_signal_pept_1_Lys-AS"/>
</dbReference>
<keyword evidence="5 8" id="KW-0645">Protease</keyword>
<dbReference type="PRINTS" id="PR00727">
    <property type="entry name" value="LEADERPTASE"/>
</dbReference>
<dbReference type="InterPro" id="IPR036286">
    <property type="entry name" value="LexA/Signal_pep-like_sf"/>
</dbReference>
<keyword evidence="8" id="KW-0812">Transmembrane</keyword>
<comment type="similarity">
    <text evidence="3 9">Belongs to the peptidase S26 family.</text>
</comment>
<feature type="domain" description="Peptidase S26" evidence="11">
    <location>
        <begin position="35"/>
        <end position="192"/>
    </location>
</feature>
<dbReference type="InterPro" id="IPR019756">
    <property type="entry name" value="Pept_S26A_signal_pept_1_Ser-AS"/>
</dbReference>
<dbReference type="SUPFAM" id="SSF51306">
    <property type="entry name" value="LexA/Signal peptidase"/>
    <property type="match status" value="1"/>
</dbReference>
<dbReference type="EMBL" id="CADCVB010000023">
    <property type="protein sequence ID" value="CAA9410287.1"/>
    <property type="molecule type" value="Genomic_DNA"/>
</dbReference>
<dbReference type="InterPro" id="IPR019533">
    <property type="entry name" value="Peptidase_S26"/>
</dbReference>